<reference evidence="2" key="1">
    <citation type="submission" date="2018-02" db="EMBL/GenBank/DDBJ databases">
        <title>Rhizophora mucronata_Transcriptome.</title>
        <authorList>
            <person name="Meera S.P."/>
            <person name="Sreeshan A."/>
            <person name="Augustine A."/>
        </authorList>
    </citation>
    <scope>NUCLEOTIDE SEQUENCE</scope>
    <source>
        <tissue evidence="2">Leaf</tissue>
    </source>
</reference>
<accession>A0A2P2PZ28</accession>
<evidence type="ECO:0000256" key="1">
    <source>
        <dbReference type="SAM" id="MobiDB-lite"/>
    </source>
</evidence>
<name>A0A2P2PZ28_RHIMU</name>
<sequence length="54" mass="6159">MPTNNTPRNRPIRTPTDNSSGCQNREFQQKFETFFCFGTDTTVNADTKIAKTTE</sequence>
<dbReference type="AlphaFoldDB" id="A0A2P2PZ28"/>
<proteinExistence type="predicted"/>
<dbReference type="EMBL" id="GGEC01079494">
    <property type="protein sequence ID" value="MBX59978.1"/>
    <property type="molecule type" value="Transcribed_RNA"/>
</dbReference>
<organism evidence="2">
    <name type="scientific">Rhizophora mucronata</name>
    <name type="common">Asiatic mangrove</name>
    <dbReference type="NCBI Taxonomy" id="61149"/>
    <lineage>
        <taxon>Eukaryota</taxon>
        <taxon>Viridiplantae</taxon>
        <taxon>Streptophyta</taxon>
        <taxon>Embryophyta</taxon>
        <taxon>Tracheophyta</taxon>
        <taxon>Spermatophyta</taxon>
        <taxon>Magnoliopsida</taxon>
        <taxon>eudicotyledons</taxon>
        <taxon>Gunneridae</taxon>
        <taxon>Pentapetalae</taxon>
        <taxon>rosids</taxon>
        <taxon>fabids</taxon>
        <taxon>Malpighiales</taxon>
        <taxon>Rhizophoraceae</taxon>
        <taxon>Rhizophora</taxon>
    </lineage>
</organism>
<protein>
    <submittedName>
        <fullName evidence="2">Uncharacterized protein</fullName>
    </submittedName>
</protein>
<feature type="region of interest" description="Disordered" evidence="1">
    <location>
        <begin position="1"/>
        <end position="23"/>
    </location>
</feature>
<evidence type="ECO:0000313" key="2">
    <source>
        <dbReference type="EMBL" id="MBX59978.1"/>
    </source>
</evidence>